<dbReference type="PANTHER" id="PTHR42685:SF22">
    <property type="entry name" value="CONDITIONED MEDIUM FACTOR RECEPTOR 1"/>
    <property type="match status" value="1"/>
</dbReference>
<organism evidence="2 3">
    <name type="scientific">Desulfofustis glycolicus DSM 9705</name>
    <dbReference type="NCBI Taxonomy" id="1121409"/>
    <lineage>
        <taxon>Bacteria</taxon>
        <taxon>Pseudomonadati</taxon>
        <taxon>Thermodesulfobacteriota</taxon>
        <taxon>Desulfobulbia</taxon>
        <taxon>Desulfobulbales</taxon>
        <taxon>Desulfocapsaceae</taxon>
        <taxon>Desulfofustis</taxon>
    </lineage>
</organism>
<accession>A0A1M5UAM2</accession>
<keyword evidence="3" id="KW-1185">Reference proteome</keyword>
<evidence type="ECO:0000313" key="2">
    <source>
        <dbReference type="EMBL" id="SHH60009.1"/>
    </source>
</evidence>
<dbReference type="OrthoDB" id="9799983at2"/>
<dbReference type="STRING" id="1121409.SAMN02745124_01105"/>
<reference evidence="2 3" key="1">
    <citation type="submission" date="2016-11" db="EMBL/GenBank/DDBJ databases">
        <authorList>
            <person name="Jaros S."/>
            <person name="Januszkiewicz K."/>
            <person name="Wedrychowicz H."/>
        </authorList>
    </citation>
    <scope>NUCLEOTIDE SEQUENCE [LARGE SCALE GENOMIC DNA]</scope>
    <source>
        <strain evidence="2 3">DSM 9705</strain>
    </source>
</reference>
<gene>
    <name evidence="2" type="ORF">SAMN02745124_01105</name>
</gene>
<protein>
    <submittedName>
        <fullName evidence="2">Geranylgeranyl reductase</fullName>
    </submittedName>
</protein>
<feature type="domain" description="FAD-binding" evidence="1">
    <location>
        <begin position="3"/>
        <end position="156"/>
    </location>
</feature>
<dbReference type="Proteomes" id="UP000184139">
    <property type="component" value="Unassembled WGS sequence"/>
</dbReference>
<dbReference type="InterPro" id="IPR050407">
    <property type="entry name" value="Geranylgeranyl_reductase"/>
</dbReference>
<sequence length="340" mass="37179">MDYDAVVIGAGPGGLRCAQHLANRGVRVAVLERRSAAGRKVCAGGITWNGLLGSLPESLLEASFASQTISTGRRRVTIREPHPLIATVNRQRLGQYQAEQAAQAGAELLFDAPVLRINDKEIFYRWRGKERRLRCGYLIGADGSNSLVRASLGLKTQRLGIGINYFVRRTYDEMIWHFDAARFGSGYSWVFPHRETMSVGVYRGTRKGSAASLQRQLLGWLGTIGVSVNRVAVGADLVNHDYRGWRFDRCFLIGDAAGLASPLTGEGIYPAVVSGEAVAAAIVDPSGDQSAINILLKKHKKHRIMLNLAETNPRLASLLAELSALLLRYRLLSSSSFEMA</sequence>
<dbReference type="PANTHER" id="PTHR42685">
    <property type="entry name" value="GERANYLGERANYL DIPHOSPHATE REDUCTASE"/>
    <property type="match status" value="1"/>
</dbReference>
<dbReference type="RefSeq" id="WP_073374007.1">
    <property type="nucleotide sequence ID" value="NZ_FQXS01000004.1"/>
</dbReference>
<dbReference type="InterPro" id="IPR036188">
    <property type="entry name" value="FAD/NAD-bd_sf"/>
</dbReference>
<dbReference type="InterPro" id="IPR002938">
    <property type="entry name" value="FAD-bd"/>
</dbReference>
<dbReference type="Pfam" id="PF01494">
    <property type="entry name" value="FAD_binding_3"/>
    <property type="match status" value="1"/>
</dbReference>
<evidence type="ECO:0000259" key="1">
    <source>
        <dbReference type="Pfam" id="PF01494"/>
    </source>
</evidence>
<dbReference type="EMBL" id="FQXS01000004">
    <property type="protein sequence ID" value="SHH60009.1"/>
    <property type="molecule type" value="Genomic_DNA"/>
</dbReference>
<proteinExistence type="predicted"/>
<evidence type="ECO:0000313" key="3">
    <source>
        <dbReference type="Proteomes" id="UP000184139"/>
    </source>
</evidence>
<name>A0A1M5UAM2_9BACT</name>
<dbReference type="GO" id="GO:0071949">
    <property type="term" value="F:FAD binding"/>
    <property type="evidence" value="ECO:0007669"/>
    <property type="project" value="InterPro"/>
</dbReference>
<dbReference type="Gene3D" id="3.50.50.60">
    <property type="entry name" value="FAD/NAD(P)-binding domain"/>
    <property type="match status" value="1"/>
</dbReference>
<dbReference type="AlphaFoldDB" id="A0A1M5UAM2"/>
<dbReference type="PRINTS" id="PR00420">
    <property type="entry name" value="RNGMNOXGNASE"/>
</dbReference>
<dbReference type="SUPFAM" id="SSF51905">
    <property type="entry name" value="FAD/NAD(P)-binding domain"/>
    <property type="match status" value="1"/>
</dbReference>